<dbReference type="EMBL" id="JBEHZE010000001">
    <property type="protein sequence ID" value="MEX6634533.1"/>
    <property type="molecule type" value="Genomic_DNA"/>
</dbReference>
<dbReference type="PANTHER" id="PTHR43135:SF3">
    <property type="entry name" value="ALPHA-D-RIBOSE 1-METHYLPHOSPHONATE 5-TRIPHOSPHATE DIPHOSPHATASE"/>
    <property type="match status" value="1"/>
</dbReference>
<dbReference type="InterPro" id="IPR011059">
    <property type="entry name" value="Metal-dep_hydrolase_composite"/>
</dbReference>
<dbReference type="Proteomes" id="UP001560685">
    <property type="component" value="Unassembled WGS sequence"/>
</dbReference>
<gene>
    <name evidence="3" type="ORF">ABFZ84_13335</name>
</gene>
<proteinExistence type="predicted"/>
<reference evidence="3 4" key="1">
    <citation type="submission" date="2024-05" db="EMBL/GenBank/DDBJ databases">
        <title>Three bacterial strains, DH-69, EH-24, and ECK-19 isolated from coastal sediments.</title>
        <authorList>
            <person name="Ye Y.-Q."/>
            <person name="Du Z.-J."/>
        </authorList>
    </citation>
    <scope>NUCLEOTIDE SEQUENCE [LARGE SCALE GENOMIC DNA]</scope>
    <source>
        <strain evidence="3 4">ECK-19</strain>
    </source>
</reference>
<organism evidence="3 4">
    <name type="scientific">Hyphococcus lacteus</name>
    <dbReference type="NCBI Taxonomy" id="3143536"/>
    <lineage>
        <taxon>Bacteria</taxon>
        <taxon>Pseudomonadati</taxon>
        <taxon>Pseudomonadota</taxon>
        <taxon>Alphaproteobacteria</taxon>
        <taxon>Parvularculales</taxon>
        <taxon>Parvularculaceae</taxon>
        <taxon>Hyphococcus</taxon>
    </lineage>
</organism>
<keyword evidence="4" id="KW-1185">Reference proteome</keyword>
<dbReference type="PANTHER" id="PTHR43135">
    <property type="entry name" value="ALPHA-D-RIBOSE 1-METHYLPHOSPHONATE 5-TRIPHOSPHATE DIPHOSPHATASE"/>
    <property type="match status" value="1"/>
</dbReference>
<evidence type="ECO:0000313" key="3">
    <source>
        <dbReference type="EMBL" id="MEX6634533.1"/>
    </source>
</evidence>
<dbReference type="Gene3D" id="3.20.20.140">
    <property type="entry name" value="Metal-dependent hydrolases"/>
    <property type="match status" value="1"/>
</dbReference>
<dbReference type="Gene3D" id="2.30.40.10">
    <property type="entry name" value="Urease, subunit C, domain 1"/>
    <property type="match status" value="1"/>
</dbReference>
<dbReference type="SUPFAM" id="SSF51338">
    <property type="entry name" value="Composite domain of metallo-dependent hydrolases"/>
    <property type="match status" value="1"/>
</dbReference>
<comment type="caution">
    <text evidence="3">The sequence shown here is derived from an EMBL/GenBank/DDBJ whole genome shotgun (WGS) entry which is preliminary data.</text>
</comment>
<evidence type="ECO:0000259" key="2">
    <source>
        <dbReference type="Pfam" id="PF01979"/>
    </source>
</evidence>
<keyword evidence="1" id="KW-0732">Signal</keyword>
<sequence>MKIIFVLSALFISVWSPAFSAPIAIINARAVTMIGDEIIENATIIIRDDRIEAIGTGIAVPVGARVINADGKFVLPGFMNGATQLGLTEINSVSGTVDHTVTSGDLGLAFDIQYGLNPNSTLIGLARSDGLARAMVVPGGAAAAPFEGQGATITLRDRGKILDHPHAALFARVGGASSASVGGSRSAQWKILRKKLQTAKRDIEQGTEDAVPRADLLDLVLDGRKPLAIHASRESDIRHALKLVDDFGIRVVIIGGAESWRVADEIADRDIGIVLDAYAGQPNSFDEFGARSDSAAILVAAGVKVAFMATSIHYSHDAGSGIRDAAGFSVAFGLPWSEAVRSLTTYPAEMWGVSNVYGTLSEGKSADITIWSGDPLEPLSMPEFMLIEGKEVSLTSRQDILTHRYAPANDGFRPAYLRRDALDANDEPKH</sequence>
<feature type="domain" description="Amidohydrolase-related" evidence="2">
    <location>
        <begin position="295"/>
        <end position="380"/>
    </location>
</feature>
<dbReference type="InterPro" id="IPR032466">
    <property type="entry name" value="Metal_Hydrolase"/>
</dbReference>
<dbReference type="InterPro" id="IPR051781">
    <property type="entry name" value="Metallo-dep_Hydrolase"/>
</dbReference>
<evidence type="ECO:0000256" key="1">
    <source>
        <dbReference type="SAM" id="SignalP"/>
    </source>
</evidence>
<protein>
    <submittedName>
        <fullName evidence="3">Amidohydrolase family protein</fullName>
    </submittedName>
</protein>
<name>A0ABV3Z7L0_9PROT</name>
<feature type="chain" id="PRO_5046475741" evidence="1">
    <location>
        <begin position="21"/>
        <end position="430"/>
    </location>
</feature>
<accession>A0ABV3Z7L0</accession>
<dbReference type="InterPro" id="IPR006680">
    <property type="entry name" value="Amidohydro-rel"/>
</dbReference>
<feature type="signal peptide" evidence="1">
    <location>
        <begin position="1"/>
        <end position="20"/>
    </location>
</feature>
<dbReference type="Pfam" id="PF01979">
    <property type="entry name" value="Amidohydro_1"/>
    <property type="match status" value="1"/>
</dbReference>
<dbReference type="SUPFAM" id="SSF51556">
    <property type="entry name" value="Metallo-dependent hydrolases"/>
    <property type="match status" value="1"/>
</dbReference>
<dbReference type="RefSeq" id="WP_369314511.1">
    <property type="nucleotide sequence ID" value="NZ_JBEHZE010000001.1"/>
</dbReference>
<evidence type="ECO:0000313" key="4">
    <source>
        <dbReference type="Proteomes" id="UP001560685"/>
    </source>
</evidence>